<comment type="caution">
    <text evidence="1">The sequence shown here is derived from an EMBL/GenBank/DDBJ whole genome shotgun (WGS) entry which is preliminary data.</text>
</comment>
<evidence type="ECO:0000313" key="2">
    <source>
        <dbReference type="Proteomes" id="UP000479710"/>
    </source>
</evidence>
<name>A0A6G1DBT9_9ORYZ</name>
<organism evidence="1 2">
    <name type="scientific">Oryza meyeriana var. granulata</name>
    <dbReference type="NCBI Taxonomy" id="110450"/>
    <lineage>
        <taxon>Eukaryota</taxon>
        <taxon>Viridiplantae</taxon>
        <taxon>Streptophyta</taxon>
        <taxon>Embryophyta</taxon>
        <taxon>Tracheophyta</taxon>
        <taxon>Spermatophyta</taxon>
        <taxon>Magnoliopsida</taxon>
        <taxon>Liliopsida</taxon>
        <taxon>Poales</taxon>
        <taxon>Poaceae</taxon>
        <taxon>BOP clade</taxon>
        <taxon>Oryzoideae</taxon>
        <taxon>Oryzeae</taxon>
        <taxon>Oryzinae</taxon>
        <taxon>Oryza</taxon>
        <taxon>Oryza meyeriana</taxon>
    </lineage>
</organism>
<protein>
    <submittedName>
        <fullName evidence="1">Uncharacterized protein</fullName>
    </submittedName>
</protein>
<dbReference type="Proteomes" id="UP000479710">
    <property type="component" value="Unassembled WGS sequence"/>
</dbReference>
<accession>A0A6G1DBT9</accession>
<sequence length="71" mass="7956">MEMHGVYDMSNYYCFIYVKTNCKHSRTASVPKKKWSIAALQNASCAQRCVLIAEAGAREYAQPPSVVNLLV</sequence>
<evidence type="ECO:0000313" key="1">
    <source>
        <dbReference type="EMBL" id="KAF0909881.1"/>
    </source>
</evidence>
<keyword evidence="2" id="KW-1185">Reference proteome</keyword>
<dbReference type="EMBL" id="SPHZ02000006">
    <property type="protein sequence ID" value="KAF0909881.1"/>
    <property type="molecule type" value="Genomic_DNA"/>
</dbReference>
<dbReference type="AlphaFoldDB" id="A0A6G1DBT9"/>
<reference evidence="1 2" key="1">
    <citation type="submission" date="2019-11" db="EMBL/GenBank/DDBJ databases">
        <title>Whole genome sequence of Oryza granulata.</title>
        <authorList>
            <person name="Li W."/>
        </authorList>
    </citation>
    <scope>NUCLEOTIDE SEQUENCE [LARGE SCALE GENOMIC DNA]</scope>
    <source>
        <strain evidence="2">cv. Menghai</strain>
        <tissue evidence="1">Leaf</tissue>
    </source>
</reference>
<proteinExistence type="predicted"/>
<gene>
    <name evidence="1" type="ORF">E2562_000192</name>
</gene>